<feature type="domain" description="TauD/TfdA-like" evidence="7">
    <location>
        <begin position="58"/>
        <end position="330"/>
    </location>
</feature>
<evidence type="ECO:0000259" key="7">
    <source>
        <dbReference type="Pfam" id="PF02668"/>
    </source>
</evidence>
<evidence type="ECO:0000313" key="8">
    <source>
        <dbReference type="EMBL" id="CAB3716081.1"/>
    </source>
</evidence>
<dbReference type="EMBL" id="CADIJQ010000005">
    <property type="protein sequence ID" value="CAB3716081.1"/>
    <property type="molecule type" value="Genomic_DNA"/>
</dbReference>
<dbReference type="SUPFAM" id="SSF51197">
    <property type="entry name" value="Clavaminate synthase-like"/>
    <property type="match status" value="1"/>
</dbReference>
<dbReference type="InterPro" id="IPR042098">
    <property type="entry name" value="TauD-like_sf"/>
</dbReference>
<dbReference type="Proteomes" id="UP000494269">
    <property type="component" value="Unassembled WGS sequence"/>
</dbReference>
<evidence type="ECO:0000256" key="6">
    <source>
        <dbReference type="SAM" id="MobiDB-lite"/>
    </source>
</evidence>
<evidence type="ECO:0000256" key="2">
    <source>
        <dbReference type="ARBA" id="ARBA00022723"/>
    </source>
</evidence>
<keyword evidence="5" id="KW-0408">Iron</keyword>
<keyword evidence="4 8" id="KW-0560">Oxidoreductase</keyword>
<dbReference type="Gene3D" id="3.60.130.10">
    <property type="entry name" value="Clavaminate synthase-like"/>
    <property type="match status" value="1"/>
</dbReference>
<feature type="region of interest" description="Disordered" evidence="6">
    <location>
        <begin position="1"/>
        <end position="51"/>
    </location>
</feature>
<evidence type="ECO:0000313" key="9">
    <source>
        <dbReference type="Proteomes" id="UP000494269"/>
    </source>
</evidence>
<protein>
    <submittedName>
        <fullName evidence="8">Alpha-ketoglutarate-dependent taurine dioxygenase</fullName>
        <ecNumber evidence="8">1.14.11.17</ecNumber>
    </submittedName>
</protein>
<organism evidence="8 9">
    <name type="scientific">Achromobacter kerstersii</name>
    <dbReference type="NCBI Taxonomy" id="1353890"/>
    <lineage>
        <taxon>Bacteria</taxon>
        <taxon>Pseudomonadati</taxon>
        <taxon>Pseudomonadota</taxon>
        <taxon>Betaproteobacteria</taxon>
        <taxon>Burkholderiales</taxon>
        <taxon>Alcaligenaceae</taxon>
        <taxon>Achromobacter</taxon>
    </lineage>
</organism>
<feature type="compositionally biased region" description="Polar residues" evidence="6">
    <location>
        <begin position="18"/>
        <end position="34"/>
    </location>
</feature>
<proteinExistence type="inferred from homology"/>
<dbReference type="GO" id="GO:0005737">
    <property type="term" value="C:cytoplasm"/>
    <property type="evidence" value="ECO:0007669"/>
    <property type="project" value="TreeGrafter"/>
</dbReference>
<keyword evidence="3 8" id="KW-0223">Dioxygenase</keyword>
<feature type="compositionally biased region" description="Basic and acidic residues" evidence="6">
    <location>
        <begin position="35"/>
        <end position="51"/>
    </location>
</feature>
<dbReference type="RefSeq" id="WP_254600616.1">
    <property type="nucleotide sequence ID" value="NZ_CADIJQ010000005.1"/>
</dbReference>
<dbReference type="InterPro" id="IPR051323">
    <property type="entry name" value="AtsK-like"/>
</dbReference>
<dbReference type="EC" id="1.14.11.17" evidence="8"/>
<dbReference type="Pfam" id="PF02668">
    <property type="entry name" value="TauD"/>
    <property type="match status" value="1"/>
</dbReference>
<dbReference type="PANTHER" id="PTHR30468">
    <property type="entry name" value="ALPHA-KETOGLUTARATE-DEPENDENT SULFONATE DIOXYGENASE"/>
    <property type="match status" value="1"/>
</dbReference>
<name>A0A6S7AEV4_9BURK</name>
<dbReference type="GO" id="GO:0046872">
    <property type="term" value="F:metal ion binding"/>
    <property type="evidence" value="ECO:0007669"/>
    <property type="project" value="UniProtKB-KW"/>
</dbReference>
<evidence type="ECO:0000256" key="4">
    <source>
        <dbReference type="ARBA" id="ARBA00023002"/>
    </source>
</evidence>
<keyword evidence="9" id="KW-1185">Reference proteome</keyword>
<evidence type="ECO:0000256" key="1">
    <source>
        <dbReference type="ARBA" id="ARBA00005896"/>
    </source>
</evidence>
<comment type="similarity">
    <text evidence="1">Belongs to the TfdA dioxygenase family.</text>
</comment>
<evidence type="ECO:0000256" key="3">
    <source>
        <dbReference type="ARBA" id="ARBA00022964"/>
    </source>
</evidence>
<dbReference type="GO" id="GO:0000908">
    <property type="term" value="F:taurine dioxygenase activity"/>
    <property type="evidence" value="ECO:0007669"/>
    <property type="project" value="UniProtKB-EC"/>
</dbReference>
<dbReference type="GO" id="GO:0006790">
    <property type="term" value="P:sulfur compound metabolic process"/>
    <property type="evidence" value="ECO:0007669"/>
    <property type="project" value="TreeGrafter"/>
</dbReference>
<evidence type="ECO:0000256" key="5">
    <source>
        <dbReference type="ARBA" id="ARBA00023004"/>
    </source>
</evidence>
<dbReference type="AlphaFoldDB" id="A0A6S7AEV4"/>
<dbReference type="InterPro" id="IPR003819">
    <property type="entry name" value="TauD/TfdA-like"/>
</dbReference>
<dbReference type="PANTHER" id="PTHR30468:SF1">
    <property type="entry name" value="ALPHA-KETOGLUTARATE-DEPENDENT SULFONATE DIOXYGENASE"/>
    <property type="match status" value="1"/>
</dbReference>
<keyword evidence="2" id="KW-0479">Metal-binding</keyword>
<dbReference type="FunFam" id="3.60.130.10:FF:000007">
    <property type="entry name" value="Alpha-ketoglutarate-dependent taurine dioxygenase"/>
    <property type="match status" value="1"/>
</dbReference>
<accession>A0A6S7AEV4</accession>
<reference evidence="8 9" key="1">
    <citation type="submission" date="2020-04" db="EMBL/GenBank/DDBJ databases">
        <authorList>
            <person name="De Canck E."/>
        </authorList>
    </citation>
    <scope>NUCLEOTIDE SEQUENCE [LARGE SCALE GENOMIC DNA]</scope>
    <source>
        <strain evidence="8 9">LMG 3441</strain>
    </source>
</reference>
<gene>
    <name evidence="8" type="primary">tauD_2</name>
    <name evidence="8" type="ORF">LMG3441_03452</name>
</gene>
<sequence>MSQSNALRREVDAAPALQAQQFDVQPSDVQPSDVHQSDVHQSDVHQSDVHQSDVQQFEVRPLPGPVGAEIIGLDLTRELAPADFSRVHQAHLDHHLLVFRDQRITPQQHIDFSRRFGPLMIHVLHQFHLAGHPEILTVSNIVEDGKPIGLGDAGKYWHSDISYKELPSLGSLLHAQELPSEGGDTLFANMHLAYDTLPAALRNAIVGKRAVHSYLAQYGQLQKEGNWRPNLSAQQIAQVQEVVHPVVRTHPENGRRALFVSEGFTTRIVGLPEDESRALLDELFAHSVRAEHIYRHRWQPHDLVFWDNRSLIHLAGGTPDHLRRKLYRTTIEGDVPF</sequence>